<dbReference type="PANTHER" id="PTHR23242:SF9">
    <property type="entry name" value="TRANSCRIPTION FACTOR HOXA13"/>
    <property type="match status" value="1"/>
</dbReference>
<comment type="caution">
    <text evidence="3">The sequence shown here is derived from an EMBL/GenBank/DDBJ whole genome shotgun (WGS) entry which is preliminary data.</text>
</comment>
<accession>A0A420YIT2</accession>
<protein>
    <submittedName>
        <fullName evidence="3">Uncharacterized protein</fullName>
    </submittedName>
</protein>
<feature type="transmembrane region" description="Helical" evidence="2">
    <location>
        <begin position="62"/>
        <end position="84"/>
    </location>
</feature>
<keyword evidence="4" id="KW-1185">Reference proteome</keyword>
<feature type="compositionally biased region" description="Low complexity" evidence="1">
    <location>
        <begin position="1542"/>
        <end position="1555"/>
    </location>
</feature>
<sequence length="1569" mass="160824">MASSNGSMQGLKAKANGLNGHVNGRVTEMSTHLDGALNGVKPNLNSHAVLPRRHTTRRQRGFVARSFNVIARLLTYYTIFTVLFRCPTNLEACNENSPAICKPYFQVKQTVSPHIEPYYNTYAAPYVELARPYYDTINQRVLTPGWHVATKYAAPQVLKAQAYGKTQWEKSVQPQVQKYQALAKSRYDQTLAPHVGKVSTAVSPYYDIARTNALQTYHELLLPSYELLQPYAHKGFTTASSFTANTAVPSVLFVWNKTYSVVEGIVWPHVRSLYIENVEPQLVKIGQRLGRYSSKKEAAKTVKEAITTASKAASSFTKPTVSVSTTVASASVSTTSTATPETSEVQTPVHAEATPDATLLKNGQVQAPEWQQGEQEDAVRSSARETVAADLKDWQERYAKAADEGATEIQGRVDEIASRMIETNARRSGKAALEQLRTTVASELVTLRRHILQIVGAVVKGKATLKDGQDQVNTAVRRAGLVIKDKAQEVRTWRENYEAELHGAVTTAAEEHFKTLDTIRDLAVQKIGMKWAWMDGITYRDWQQYHLLKDRFDEWHGDLEKLIVTHPGLEAAQLEGATIEEQAMNTAQSAAKELARLKQVANWKLTAGDDSEDFDSHVMRQAAEAAEAVKNTAQSVANKATDKVKSVTESVAASAASASSAASDVVSSATSAAAAAAESGTASAARVAGSLSDKASSMASEGTETVKSGVKAARSVASEGADTASSAVESATAAASSVAGKATESAKSVVSEGANTVSAVSGSASSLADQAAKSASSAAGKATKSVKSVASEASSTGSSAADAAASVAGEASASGSSAASSIASKATDSAQSVVAEASNTASDATEAASSAAGRVAQSASSVAGKASDSAKSVVSEGTDTINSMTKGASSVAGKASQSAQDASASVKSAASSAAGKAADSASAASSGARSAASSVSGKASKSVSSASNVASSVAGEASDSAKSAASDARQASTTATQPDLASSVTEEILVETPVYVGNTTELEEDFPAPIELPKDELEEPQVVDDAADEALHATTTTSVKSAWFGAAAQEVPTRTPIIDDDSFDVAASVMSSMRNEMPSQFSSVAQSAYSNAVSRANAQYSQALSAVSVQIHGTPKPAHEQLLASVTSVYGNAMASASSRLDQALKAASEQFAAEPTQRTVNILPTAIPRPTVPSVDWERIESIASERLADGKAWAEEQYEAAKVRVGLAEPTPSTPLEHADKLLEAAKHNYYAGLGVAYARYSEFLSAASSAVSSMTATPTPTDFAGTVSSLASVASESAASVAAAAGENASAAGLAGSSAAVSAASAASASAASVASVASASAASAASVVGEGVSSVAAAGYEGASAGYDKAASAASVVADNVASVAASGYDNAASAASVVGENASSVAAAGYDAAASGYENVASAAGVAADSVSQNWDSLVEQLSVRVYGAPTPTPWYESMYSVLGDYASSVTDGASSATSGVGAYATAASTQAAEQYHVVSSIISELVIGKEPSFTDSVYSRLNSAYKTGAASAASLASVAQESAASHASAASEAAQSAGEKVASAASEATEAVKDTVQHVKDEL</sequence>
<gene>
    <name evidence="3" type="ORF">DL546_007118</name>
</gene>
<feature type="region of interest" description="Disordered" evidence="1">
    <location>
        <begin position="859"/>
        <end position="882"/>
    </location>
</feature>
<keyword evidence="2" id="KW-1133">Transmembrane helix</keyword>
<feature type="compositionally biased region" description="Polar residues" evidence="1">
    <location>
        <begin position="973"/>
        <end position="984"/>
    </location>
</feature>
<reference evidence="3 4" key="1">
    <citation type="submission" date="2018-08" db="EMBL/GenBank/DDBJ databases">
        <title>Draft genome of the lignicolous fungus Coniochaeta pulveracea.</title>
        <authorList>
            <person name="Borstlap C.J."/>
            <person name="De Witt R.N."/>
            <person name="Botha A."/>
            <person name="Volschenk H."/>
        </authorList>
    </citation>
    <scope>NUCLEOTIDE SEQUENCE [LARGE SCALE GENOMIC DNA]</scope>
    <source>
        <strain evidence="3 4">CAB683</strain>
    </source>
</reference>
<dbReference type="Gene3D" id="1.20.120.20">
    <property type="entry name" value="Apolipoprotein"/>
    <property type="match status" value="1"/>
</dbReference>
<feature type="compositionally biased region" description="Polar residues" evidence="1">
    <location>
        <begin position="869"/>
        <end position="882"/>
    </location>
</feature>
<evidence type="ECO:0000256" key="2">
    <source>
        <dbReference type="SAM" id="Phobius"/>
    </source>
</evidence>
<feature type="compositionally biased region" description="Low complexity" evidence="1">
    <location>
        <begin position="920"/>
        <end position="972"/>
    </location>
</feature>
<feature type="compositionally biased region" description="Basic and acidic residues" evidence="1">
    <location>
        <begin position="1556"/>
        <end position="1569"/>
    </location>
</feature>
<evidence type="ECO:0000313" key="4">
    <source>
        <dbReference type="Proteomes" id="UP000275385"/>
    </source>
</evidence>
<proteinExistence type="predicted"/>
<keyword evidence="2" id="KW-0472">Membrane</keyword>
<organism evidence="3 4">
    <name type="scientific">Coniochaeta pulveracea</name>
    <dbReference type="NCBI Taxonomy" id="177199"/>
    <lineage>
        <taxon>Eukaryota</taxon>
        <taxon>Fungi</taxon>
        <taxon>Dikarya</taxon>
        <taxon>Ascomycota</taxon>
        <taxon>Pezizomycotina</taxon>
        <taxon>Sordariomycetes</taxon>
        <taxon>Sordariomycetidae</taxon>
        <taxon>Coniochaetales</taxon>
        <taxon>Coniochaetaceae</taxon>
        <taxon>Coniochaeta</taxon>
    </lineage>
</organism>
<dbReference type="Proteomes" id="UP000275385">
    <property type="component" value="Unassembled WGS sequence"/>
</dbReference>
<dbReference type="OrthoDB" id="3260408at2759"/>
<feature type="region of interest" description="Disordered" evidence="1">
    <location>
        <begin position="920"/>
        <end position="984"/>
    </location>
</feature>
<evidence type="ECO:0000256" key="1">
    <source>
        <dbReference type="SAM" id="MobiDB-lite"/>
    </source>
</evidence>
<name>A0A420YIT2_9PEZI</name>
<feature type="region of interest" description="Disordered" evidence="1">
    <location>
        <begin position="1542"/>
        <end position="1569"/>
    </location>
</feature>
<keyword evidence="2" id="KW-0812">Transmembrane</keyword>
<evidence type="ECO:0000313" key="3">
    <source>
        <dbReference type="EMBL" id="RKU47798.1"/>
    </source>
</evidence>
<dbReference type="EMBL" id="QVQW01000007">
    <property type="protein sequence ID" value="RKU47798.1"/>
    <property type="molecule type" value="Genomic_DNA"/>
</dbReference>
<dbReference type="PANTHER" id="PTHR23242">
    <property type="entry name" value="TRANSCRIPTION FACTOR HOXA13"/>
    <property type="match status" value="1"/>
</dbReference>
<dbReference type="STRING" id="177199.A0A420YIT2"/>